<dbReference type="InterPro" id="IPR019734">
    <property type="entry name" value="TPR_rpt"/>
</dbReference>
<reference evidence="3 4" key="1">
    <citation type="journal article" date="2015" name="Int. J. Syst. Evol. Microbiol.">
        <title>Tumebacillus algifaecis sp. nov., isolated from decomposing algal scum.</title>
        <authorList>
            <person name="Wu Y.F."/>
            <person name="Zhang B."/>
            <person name="Xing P."/>
            <person name="Wu Q.L."/>
            <person name="Liu S.J."/>
        </authorList>
    </citation>
    <scope>NUCLEOTIDE SEQUENCE [LARGE SCALE GENOMIC DNA]</scope>
    <source>
        <strain evidence="3 4">THMBR28</strain>
    </source>
</reference>
<evidence type="ECO:0000259" key="2">
    <source>
        <dbReference type="PROSITE" id="PS50943"/>
    </source>
</evidence>
<dbReference type="PANTHER" id="PTHR10098:SF108">
    <property type="entry name" value="TETRATRICOPEPTIDE REPEAT PROTEIN 28"/>
    <property type="match status" value="1"/>
</dbReference>
<dbReference type="InterPro" id="IPR011990">
    <property type="entry name" value="TPR-like_helical_dom_sf"/>
</dbReference>
<dbReference type="KEGG" id="tab:CIG75_08675"/>
<name>A0A223D0N9_9BACL</name>
<dbReference type="Gene3D" id="1.25.40.10">
    <property type="entry name" value="Tetratricopeptide repeat domain"/>
    <property type="match status" value="3"/>
</dbReference>
<evidence type="ECO:0000256" key="1">
    <source>
        <dbReference type="PROSITE-ProRule" id="PRU00339"/>
    </source>
</evidence>
<evidence type="ECO:0000313" key="4">
    <source>
        <dbReference type="Proteomes" id="UP000214688"/>
    </source>
</evidence>
<dbReference type="GO" id="GO:0003677">
    <property type="term" value="F:DNA binding"/>
    <property type="evidence" value="ECO:0007669"/>
    <property type="project" value="InterPro"/>
</dbReference>
<dbReference type="Proteomes" id="UP000214688">
    <property type="component" value="Chromosome"/>
</dbReference>
<dbReference type="SUPFAM" id="SSF47413">
    <property type="entry name" value="lambda repressor-like DNA-binding domains"/>
    <property type="match status" value="1"/>
</dbReference>
<dbReference type="Pfam" id="PF13432">
    <property type="entry name" value="TPR_16"/>
    <property type="match status" value="1"/>
</dbReference>
<keyword evidence="1" id="KW-0802">TPR repeat</keyword>
<dbReference type="Pfam" id="PF13424">
    <property type="entry name" value="TPR_12"/>
    <property type="match status" value="2"/>
</dbReference>
<dbReference type="SUPFAM" id="SSF48452">
    <property type="entry name" value="TPR-like"/>
    <property type="match status" value="3"/>
</dbReference>
<feature type="domain" description="HTH cro/C1-type" evidence="2">
    <location>
        <begin position="45"/>
        <end position="98"/>
    </location>
</feature>
<organism evidence="3 4">
    <name type="scientific">Tumebacillus algifaecis</name>
    <dbReference type="NCBI Taxonomy" id="1214604"/>
    <lineage>
        <taxon>Bacteria</taxon>
        <taxon>Bacillati</taxon>
        <taxon>Bacillota</taxon>
        <taxon>Bacilli</taxon>
        <taxon>Bacillales</taxon>
        <taxon>Alicyclobacillaceae</taxon>
        <taxon>Tumebacillus</taxon>
    </lineage>
</organism>
<evidence type="ECO:0000313" key="3">
    <source>
        <dbReference type="EMBL" id="ASS75045.1"/>
    </source>
</evidence>
<dbReference type="SMART" id="SM00028">
    <property type="entry name" value="TPR"/>
    <property type="match status" value="8"/>
</dbReference>
<dbReference type="InterPro" id="IPR001387">
    <property type="entry name" value="Cro/C1-type_HTH"/>
</dbReference>
<dbReference type="CDD" id="cd00093">
    <property type="entry name" value="HTH_XRE"/>
    <property type="match status" value="1"/>
</dbReference>
<dbReference type="AlphaFoldDB" id="A0A223D0N9"/>
<dbReference type="EMBL" id="CP022657">
    <property type="protein sequence ID" value="ASS75045.1"/>
    <property type="molecule type" value="Genomic_DNA"/>
</dbReference>
<dbReference type="SMART" id="SM00530">
    <property type="entry name" value="HTH_XRE"/>
    <property type="match status" value="1"/>
</dbReference>
<dbReference type="PANTHER" id="PTHR10098">
    <property type="entry name" value="RAPSYN-RELATED"/>
    <property type="match status" value="1"/>
</dbReference>
<sequence length="466" mass="52722">MIFFHELTYAVFLSFGRCCTMKSIQIKLALGWEGTQMPTSLGQKIKELRIMKGLTQSDLGSGMVTPSMISQIEADKANPSHKLLCAIAEKLETSVDYFLSDMQTKLEQTSTYKLAKAYMETSEYDKAISLLEELLDNPAPHLQLTNISFDLANCYLHVEQFERATELFEDVLDSAIRAGEHNIAVLALNKLGVIQLRKENLLLAQFHWKKAYQVLARSEGIDVSTKAFVITNLGMVNLKLGEYNDALKYYTESYHLLQGTNYLKLIGETYNGLGHANKELKNYKRAVEHTQDAIAIFKSLNMIKASYDCKVNLAMIKGDEGKVEEALSLLEECMEGFSKYGSDFDNANVNSEIARLLLKERRFKDAEAHCKQALELLEPGIRETAFIFRTLAEVELGLEEFDSAIEFSEKAIELFQQFDMIGQITKTYALLGEIYKSRGDFLAATESLQKMQSIVESNLRERVLIM</sequence>
<dbReference type="OrthoDB" id="2470999at2"/>
<gene>
    <name evidence="3" type="ORF">CIG75_08675</name>
</gene>
<dbReference type="PROSITE" id="PS50005">
    <property type="entry name" value="TPR"/>
    <property type="match status" value="2"/>
</dbReference>
<dbReference type="InterPro" id="IPR010982">
    <property type="entry name" value="Lambda_DNA-bd_dom_sf"/>
</dbReference>
<feature type="repeat" description="TPR" evidence="1">
    <location>
        <begin position="227"/>
        <end position="260"/>
    </location>
</feature>
<feature type="repeat" description="TPR" evidence="1">
    <location>
        <begin position="425"/>
        <end position="458"/>
    </location>
</feature>
<accession>A0A223D0N9</accession>
<keyword evidence="4" id="KW-1185">Reference proteome</keyword>
<protein>
    <recommendedName>
        <fullName evidence="2">HTH cro/C1-type domain-containing protein</fullName>
    </recommendedName>
</protein>
<proteinExistence type="predicted"/>
<dbReference type="Gene3D" id="1.10.260.40">
    <property type="entry name" value="lambda repressor-like DNA-binding domains"/>
    <property type="match status" value="1"/>
</dbReference>
<dbReference type="Pfam" id="PF01381">
    <property type="entry name" value="HTH_3"/>
    <property type="match status" value="1"/>
</dbReference>
<dbReference type="PROSITE" id="PS50943">
    <property type="entry name" value="HTH_CROC1"/>
    <property type="match status" value="1"/>
</dbReference>